<keyword evidence="3" id="KW-0133">Cell shape</keyword>
<dbReference type="EMBL" id="BPQM01000076">
    <property type="protein sequence ID" value="GJD79903.1"/>
    <property type="molecule type" value="Genomic_DNA"/>
</dbReference>
<dbReference type="PANTHER" id="PTHR36174">
    <property type="entry name" value="LIPID II:GLYCINE GLYCYLTRANSFERASE"/>
    <property type="match status" value="1"/>
</dbReference>
<dbReference type="SUPFAM" id="SSF55729">
    <property type="entry name" value="Acyl-CoA N-acyltransferases (Nat)"/>
    <property type="match status" value="2"/>
</dbReference>
<sequence>MLTRTQTTTGLLGWAVRKKRANAAAADHLTFGLNVGRITDSSEWDAAVWSHPRGNIFSSWLWGEYKIRTGWQVHRLTIRDGADDLLALVQYHERTRGPVRIVRMQGGPLLTEKGGRQAERCLQACLDYVKLGRLDLMLIDFERSQCSSGTSAVLARGFTPVVTPIRHTIDVDLTGGLRRVEQQMEPRWRKVLRRAERTPSLSSRFVEDVEERLACFDAFGVLYDELKMRRGFSNSFDCTAYRDLAARDPRHIFVEVRDEGELVLIRIAHLTAERCTDFLTASTDRARASGAATLAVWRLIERACAEGCDVFDHGGIDPAASRGVYEFKRGLSQNVVLSGLIWVYSPTLLLQKAAAVGLVAR</sequence>
<protein>
    <recommendedName>
        <fullName evidence="7">BioF2-like acetyltransferase domain-containing protein</fullName>
    </recommendedName>
</protein>
<keyword evidence="5" id="KW-0012">Acyltransferase</keyword>
<evidence type="ECO:0000256" key="4">
    <source>
        <dbReference type="ARBA" id="ARBA00022984"/>
    </source>
</evidence>
<evidence type="ECO:0000313" key="9">
    <source>
        <dbReference type="Proteomes" id="UP001055108"/>
    </source>
</evidence>
<comment type="caution">
    <text evidence="8">The sequence shown here is derived from an EMBL/GenBank/DDBJ whole genome shotgun (WGS) entry which is preliminary data.</text>
</comment>
<dbReference type="PANTHER" id="PTHR36174:SF1">
    <property type="entry name" value="LIPID II:GLYCINE GLYCYLTRANSFERASE"/>
    <property type="match status" value="1"/>
</dbReference>
<proteinExistence type="inferred from homology"/>
<dbReference type="Gene3D" id="3.40.630.30">
    <property type="match status" value="2"/>
</dbReference>
<dbReference type="Proteomes" id="UP001055108">
    <property type="component" value="Unassembled WGS sequence"/>
</dbReference>
<dbReference type="GO" id="GO:0016755">
    <property type="term" value="F:aminoacyltransferase activity"/>
    <property type="evidence" value="ECO:0007669"/>
    <property type="project" value="InterPro"/>
</dbReference>
<accession>A0AA37HS27</accession>
<feature type="domain" description="BioF2-like acetyltransferase" evidence="7">
    <location>
        <begin position="189"/>
        <end position="329"/>
    </location>
</feature>
<organism evidence="8 9">
    <name type="scientific">Methylobacterium gregans</name>
    <dbReference type="NCBI Taxonomy" id="374424"/>
    <lineage>
        <taxon>Bacteria</taxon>
        <taxon>Pseudomonadati</taxon>
        <taxon>Pseudomonadota</taxon>
        <taxon>Alphaproteobacteria</taxon>
        <taxon>Hyphomicrobiales</taxon>
        <taxon>Methylobacteriaceae</taxon>
        <taxon>Methylobacterium</taxon>
    </lineage>
</organism>
<evidence type="ECO:0000259" key="7">
    <source>
        <dbReference type="Pfam" id="PF13480"/>
    </source>
</evidence>
<name>A0AA37HS27_9HYPH</name>
<evidence type="ECO:0000256" key="6">
    <source>
        <dbReference type="ARBA" id="ARBA00023316"/>
    </source>
</evidence>
<dbReference type="InterPro" id="IPR016181">
    <property type="entry name" value="Acyl_CoA_acyltransferase"/>
</dbReference>
<dbReference type="AlphaFoldDB" id="A0AA37HS27"/>
<dbReference type="InterPro" id="IPR050644">
    <property type="entry name" value="PG_Glycine_Bridge_Synth"/>
</dbReference>
<evidence type="ECO:0000256" key="5">
    <source>
        <dbReference type="ARBA" id="ARBA00023315"/>
    </source>
</evidence>
<dbReference type="GO" id="GO:0009252">
    <property type="term" value="P:peptidoglycan biosynthetic process"/>
    <property type="evidence" value="ECO:0007669"/>
    <property type="project" value="UniProtKB-KW"/>
</dbReference>
<keyword evidence="4" id="KW-0573">Peptidoglycan synthesis</keyword>
<evidence type="ECO:0000256" key="2">
    <source>
        <dbReference type="ARBA" id="ARBA00022679"/>
    </source>
</evidence>
<dbReference type="Pfam" id="PF13480">
    <property type="entry name" value="Acetyltransf_6"/>
    <property type="match status" value="1"/>
</dbReference>
<evidence type="ECO:0000313" key="8">
    <source>
        <dbReference type="EMBL" id="GJD79903.1"/>
    </source>
</evidence>
<keyword evidence="6" id="KW-0961">Cell wall biogenesis/degradation</keyword>
<dbReference type="PROSITE" id="PS51191">
    <property type="entry name" value="FEMABX"/>
    <property type="match status" value="1"/>
</dbReference>
<keyword evidence="9" id="KW-1185">Reference proteome</keyword>
<reference evidence="8" key="2">
    <citation type="submission" date="2021-08" db="EMBL/GenBank/DDBJ databases">
        <authorList>
            <person name="Tani A."/>
            <person name="Ola A."/>
            <person name="Ogura Y."/>
            <person name="Katsura K."/>
            <person name="Hayashi T."/>
        </authorList>
    </citation>
    <scope>NUCLEOTIDE SEQUENCE</scope>
    <source>
        <strain evidence="8">NBRC 103626</strain>
    </source>
</reference>
<keyword evidence="2" id="KW-0808">Transferase</keyword>
<comment type="similarity">
    <text evidence="1">Belongs to the FemABX family.</text>
</comment>
<reference evidence="8" key="1">
    <citation type="journal article" date="2016" name="Front. Microbiol.">
        <title>Genome Sequence of the Piezophilic, Mesophilic Sulfate-Reducing Bacterium Desulfovibrio indicus J2T.</title>
        <authorList>
            <person name="Cao J."/>
            <person name="Maignien L."/>
            <person name="Shao Z."/>
            <person name="Alain K."/>
            <person name="Jebbar M."/>
        </authorList>
    </citation>
    <scope>NUCLEOTIDE SEQUENCE</scope>
    <source>
        <strain evidence="8">NBRC 103626</strain>
    </source>
</reference>
<dbReference type="GO" id="GO:0008360">
    <property type="term" value="P:regulation of cell shape"/>
    <property type="evidence" value="ECO:0007669"/>
    <property type="project" value="UniProtKB-KW"/>
</dbReference>
<evidence type="ECO:0000256" key="1">
    <source>
        <dbReference type="ARBA" id="ARBA00009943"/>
    </source>
</evidence>
<dbReference type="GO" id="GO:0071555">
    <property type="term" value="P:cell wall organization"/>
    <property type="evidence" value="ECO:0007669"/>
    <property type="project" value="UniProtKB-KW"/>
</dbReference>
<evidence type="ECO:0000256" key="3">
    <source>
        <dbReference type="ARBA" id="ARBA00022960"/>
    </source>
</evidence>
<gene>
    <name evidence="8" type="ORF">NBEOAGPD_3134</name>
</gene>
<dbReference type="InterPro" id="IPR003447">
    <property type="entry name" value="FEMABX"/>
</dbReference>
<dbReference type="InterPro" id="IPR038740">
    <property type="entry name" value="BioF2-like_GNAT_dom"/>
</dbReference>